<sequence>MTQPHDLYLLVLPEVHLLDLAAPAQIFVHPALADHVRVRYISPVPELRAHQALSISGLEPLPDKVSPDAWLMLIGSNSQTTDPCTQSYRATQQWLREHSNDFALVAGICSGTLLAARAGLLDGRRCTTHHDLTDTLRALAPKALVQVDCIFVEDGPFWTSAGITTGLDMCLHLVARHWGQAVALDIMRELVMYQRRSGHEAQLSFWLDHRNHMQSRVHHIQDLIMAAPGQGWSLKTLAEQVHLSERHLRRIFQQATGVTLQDYVQQARLELARQLLEQTRLGMDDIAERCGFQAERSLRRTWARWYSGTPSQFRRLSAAKT</sequence>
<reference evidence="5" key="1">
    <citation type="journal article" date="2019" name="Int. J. Syst. Evol. Microbiol.">
        <title>The Global Catalogue of Microorganisms (GCM) 10K type strain sequencing project: providing services to taxonomists for standard genome sequencing and annotation.</title>
        <authorList>
            <consortium name="The Broad Institute Genomics Platform"/>
            <consortium name="The Broad Institute Genome Sequencing Center for Infectious Disease"/>
            <person name="Wu L."/>
            <person name="Ma J."/>
        </authorList>
    </citation>
    <scope>NUCLEOTIDE SEQUENCE [LARGE SCALE GENOMIC DNA]</scope>
    <source>
        <strain evidence="5">IBRC 10765</strain>
    </source>
</reference>
<evidence type="ECO:0000313" key="5">
    <source>
        <dbReference type="Proteomes" id="UP001595617"/>
    </source>
</evidence>
<dbReference type="Gene3D" id="1.10.10.60">
    <property type="entry name" value="Homeodomain-like"/>
    <property type="match status" value="2"/>
</dbReference>
<dbReference type="SMART" id="SM00342">
    <property type="entry name" value="HTH_ARAC"/>
    <property type="match status" value="1"/>
</dbReference>
<dbReference type="SUPFAM" id="SSF52317">
    <property type="entry name" value="Class I glutamine amidotransferase-like"/>
    <property type="match status" value="1"/>
</dbReference>
<proteinExistence type="predicted"/>
<feature type="domain" description="HTH araC/xylS-type" evidence="3">
    <location>
        <begin position="218"/>
        <end position="316"/>
    </location>
</feature>
<dbReference type="PROSITE" id="PS01124">
    <property type="entry name" value="HTH_ARAC_FAMILY_2"/>
    <property type="match status" value="1"/>
</dbReference>
<organism evidence="4 5">
    <name type="scientific">Saccharospirillum mangrovi</name>
    <dbReference type="NCBI Taxonomy" id="2161747"/>
    <lineage>
        <taxon>Bacteria</taxon>
        <taxon>Pseudomonadati</taxon>
        <taxon>Pseudomonadota</taxon>
        <taxon>Gammaproteobacteria</taxon>
        <taxon>Oceanospirillales</taxon>
        <taxon>Saccharospirillaceae</taxon>
        <taxon>Saccharospirillum</taxon>
    </lineage>
</organism>
<evidence type="ECO:0000259" key="3">
    <source>
        <dbReference type="PROSITE" id="PS01124"/>
    </source>
</evidence>
<dbReference type="Proteomes" id="UP001595617">
    <property type="component" value="Unassembled WGS sequence"/>
</dbReference>
<dbReference type="InterPro" id="IPR029062">
    <property type="entry name" value="Class_I_gatase-like"/>
</dbReference>
<keyword evidence="5" id="KW-1185">Reference proteome</keyword>
<evidence type="ECO:0000256" key="1">
    <source>
        <dbReference type="ARBA" id="ARBA00023015"/>
    </source>
</evidence>
<dbReference type="PANTHER" id="PTHR43130">
    <property type="entry name" value="ARAC-FAMILY TRANSCRIPTIONAL REGULATOR"/>
    <property type="match status" value="1"/>
</dbReference>
<dbReference type="Pfam" id="PF01965">
    <property type="entry name" value="DJ-1_PfpI"/>
    <property type="match status" value="1"/>
</dbReference>
<dbReference type="EMBL" id="JBHRYR010000002">
    <property type="protein sequence ID" value="MFC3851339.1"/>
    <property type="molecule type" value="Genomic_DNA"/>
</dbReference>
<dbReference type="InterPro" id="IPR002818">
    <property type="entry name" value="DJ-1/PfpI"/>
</dbReference>
<evidence type="ECO:0000256" key="2">
    <source>
        <dbReference type="ARBA" id="ARBA00023163"/>
    </source>
</evidence>
<dbReference type="SUPFAM" id="SSF46689">
    <property type="entry name" value="Homeodomain-like"/>
    <property type="match status" value="2"/>
</dbReference>
<accession>A0ABV7ZS01</accession>
<protein>
    <submittedName>
        <fullName evidence="4">GlxA family transcriptional regulator</fullName>
    </submittedName>
</protein>
<keyword evidence="2" id="KW-0804">Transcription</keyword>
<dbReference type="Pfam" id="PF12833">
    <property type="entry name" value="HTH_18"/>
    <property type="match status" value="1"/>
</dbReference>
<evidence type="ECO:0000313" key="4">
    <source>
        <dbReference type="EMBL" id="MFC3851339.1"/>
    </source>
</evidence>
<dbReference type="InterPro" id="IPR052158">
    <property type="entry name" value="INH-QAR"/>
</dbReference>
<dbReference type="CDD" id="cd03137">
    <property type="entry name" value="GATase1_AraC_1"/>
    <property type="match status" value="1"/>
</dbReference>
<dbReference type="InterPro" id="IPR009057">
    <property type="entry name" value="Homeodomain-like_sf"/>
</dbReference>
<comment type="caution">
    <text evidence="4">The sequence shown here is derived from an EMBL/GenBank/DDBJ whole genome shotgun (WGS) entry which is preliminary data.</text>
</comment>
<dbReference type="InterPro" id="IPR018060">
    <property type="entry name" value="HTH_AraC"/>
</dbReference>
<dbReference type="Gene3D" id="3.40.50.880">
    <property type="match status" value="1"/>
</dbReference>
<gene>
    <name evidence="4" type="ORF">ACFOOG_00725</name>
</gene>
<keyword evidence="1" id="KW-0805">Transcription regulation</keyword>
<name>A0ABV7ZS01_9GAMM</name>
<dbReference type="PANTHER" id="PTHR43130:SF3">
    <property type="entry name" value="HTH-TYPE TRANSCRIPTIONAL REGULATOR RV1931C"/>
    <property type="match status" value="1"/>
</dbReference>
<dbReference type="RefSeq" id="WP_380692480.1">
    <property type="nucleotide sequence ID" value="NZ_JBHRYR010000002.1"/>
</dbReference>